<dbReference type="Proteomes" id="UP000015688">
    <property type="component" value="Unassembled WGS sequence"/>
</dbReference>
<dbReference type="Pfam" id="PF10957">
    <property type="entry name" value="Spore_Cse60"/>
    <property type="match status" value="1"/>
</dbReference>
<dbReference type="PATRIC" id="fig|1233171.3.peg.3483"/>
<comment type="caution">
    <text evidence="1">The sequence shown here is derived from an EMBL/GenBank/DDBJ whole genome shotgun (WGS) entry which is preliminary data.</text>
</comment>
<proteinExistence type="predicted"/>
<accession>T4V7U7</accession>
<reference evidence="1 2" key="1">
    <citation type="submission" date="2013-06" db="EMBL/GenBank/DDBJ databases">
        <authorList>
            <person name="Walk S."/>
            <person name="Aronoff D."/>
            <person name="Young V.Y."/>
            <person name="Marsh J."/>
            <person name="Harrison L."/>
            <person name="Daugherty S.C."/>
            <person name="Shefchek K.A."/>
            <person name="Hine E.E."/>
            <person name="Tallon L.J."/>
            <person name="Sadzewicz L.K."/>
            <person name="Rasko D.A."/>
        </authorList>
    </citation>
    <scope>NUCLEOTIDE SEQUENCE [LARGE SCALE GENOMIC DNA]</scope>
    <source>
        <strain evidence="1 2">ATCC 638</strain>
    </source>
</reference>
<organism evidence="1 2">
    <name type="scientific">Paraclostridium bifermentans ATCC 638 = DSM 14991</name>
    <dbReference type="NCBI Taxonomy" id="1233171"/>
    <lineage>
        <taxon>Bacteria</taxon>
        <taxon>Bacillati</taxon>
        <taxon>Bacillota</taxon>
        <taxon>Clostridia</taxon>
        <taxon>Peptostreptococcales</taxon>
        <taxon>Peptostreptococcaceae</taxon>
        <taxon>Paraclostridium</taxon>
    </lineage>
</organism>
<dbReference type="InterPro" id="IPR020296">
    <property type="entry name" value="Spore_Cse60"/>
</dbReference>
<dbReference type="RefSeq" id="WP_021434554.1">
    <property type="nucleotide sequence ID" value="NZ_AVNC01000023.1"/>
</dbReference>
<gene>
    <name evidence="1" type="ORF">C672_3616</name>
</gene>
<sequence length="60" mass="7274">MRVEILEEKYKYQLQDKINKWLDEYEDSRKIIDIKYTGNGNSATYSIDNYSAMIIYEKNK</sequence>
<dbReference type="EMBL" id="AVNC01000023">
    <property type="protein sequence ID" value="EQK39799.1"/>
    <property type="molecule type" value="Genomic_DNA"/>
</dbReference>
<evidence type="ECO:0000313" key="1">
    <source>
        <dbReference type="EMBL" id="EQK39799.1"/>
    </source>
</evidence>
<evidence type="ECO:0000313" key="2">
    <source>
        <dbReference type="Proteomes" id="UP000015688"/>
    </source>
</evidence>
<evidence type="ECO:0008006" key="3">
    <source>
        <dbReference type="Google" id="ProtNLM"/>
    </source>
</evidence>
<protein>
    <recommendedName>
        <fullName evidence="3">Sporulation protein Cse60</fullName>
    </recommendedName>
</protein>
<name>T4V7U7_PARBF</name>
<dbReference type="AlphaFoldDB" id="T4V7U7"/>